<protein>
    <submittedName>
        <fullName evidence="2">Uncharacterized protein</fullName>
    </submittedName>
</protein>
<evidence type="ECO:0000313" key="2">
    <source>
        <dbReference type="EMBL" id="KAK8008054.1"/>
    </source>
</evidence>
<gene>
    <name evidence="2" type="ORF">PG991_010605</name>
</gene>
<keyword evidence="3" id="KW-1185">Reference proteome</keyword>
<comment type="caution">
    <text evidence="2">The sequence shown here is derived from an EMBL/GenBank/DDBJ whole genome shotgun (WGS) entry which is preliminary data.</text>
</comment>
<dbReference type="Proteomes" id="UP001396898">
    <property type="component" value="Unassembled WGS sequence"/>
</dbReference>
<keyword evidence="1" id="KW-0732">Signal</keyword>
<reference evidence="2 3" key="1">
    <citation type="submission" date="2023-01" db="EMBL/GenBank/DDBJ databases">
        <title>Analysis of 21 Apiospora genomes using comparative genomics revels a genus with tremendous synthesis potential of carbohydrate active enzymes and secondary metabolites.</title>
        <authorList>
            <person name="Sorensen T."/>
        </authorList>
    </citation>
    <scope>NUCLEOTIDE SEQUENCE [LARGE SCALE GENOMIC DNA]</scope>
    <source>
        <strain evidence="2 3">CBS 20057</strain>
    </source>
</reference>
<dbReference type="EMBL" id="JAQQWI010000016">
    <property type="protein sequence ID" value="KAK8008054.1"/>
    <property type="molecule type" value="Genomic_DNA"/>
</dbReference>
<accession>A0ABR1RBV5</accession>
<sequence>MNVLPIAFSLLATSVAASPINALSDATSTNPTGDSTKCTTGRYCGAPNMGGECMNMTWWDDREPQCGPFLLSATPESIQIFDGFWCTLYTKMLEGACEGESKDYGAGTYDDSDPFLATAKAYDCHCAK</sequence>
<organism evidence="2 3">
    <name type="scientific">Apiospora marii</name>
    <dbReference type="NCBI Taxonomy" id="335849"/>
    <lineage>
        <taxon>Eukaryota</taxon>
        <taxon>Fungi</taxon>
        <taxon>Dikarya</taxon>
        <taxon>Ascomycota</taxon>
        <taxon>Pezizomycotina</taxon>
        <taxon>Sordariomycetes</taxon>
        <taxon>Xylariomycetidae</taxon>
        <taxon>Amphisphaeriales</taxon>
        <taxon>Apiosporaceae</taxon>
        <taxon>Apiospora</taxon>
    </lineage>
</organism>
<proteinExistence type="predicted"/>
<name>A0ABR1RBV5_9PEZI</name>
<evidence type="ECO:0000256" key="1">
    <source>
        <dbReference type="SAM" id="SignalP"/>
    </source>
</evidence>
<feature type="signal peptide" evidence="1">
    <location>
        <begin position="1"/>
        <end position="17"/>
    </location>
</feature>
<feature type="chain" id="PRO_5046146276" evidence="1">
    <location>
        <begin position="18"/>
        <end position="128"/>
    </location>
</feature>
<evidence type="ECO:0000313" key="3">
    <source>
        <dbReference type="Proteomes" id="UP001396898"/>
    </source>
</evidence>